<evidence type="ECO:0000256" key="3">
    <source>
        <dbReference type="ARBA" id="ARBA00022553"/>
    </source>
</evidence>
<evidence type="ECO:0000256" key="8">
    <source>
        <dbReference type="ARBA" id="ARBA00023012"/>
    </source>
</evidence>
<dbReference type="Gene3D" id="1.20.5.1930">
    <property type="match status" value="1"/>
</dbReference>
<dbReference type="GO" id="GO:0005524">
    <property type="term" value="F:ATP binding"/>
    <property type="evidence" value="ECO:0007669"/>
    <property type="project" value="UniProtKB-KW"/>
</dbReference>
<dbReference type="Proteomes" id="UP000638353">
    <property type="component" value="Unassembled WGS sequence"/>
</dbReference>
<protein>
    <recommendedName>
        <fullName evidence="2">histidine kinase</fullName>
        <ecNumber evidence="2">2.7.13.3</ecNumber>
    </recommendedName>
</protein>
<organism evidence="11 12">
    <name type="scientific">Streptomyces finlayi</name>
    <dbReference type="NCBI Taxonomy" id="67296"/>
    <lineage>
        <taxon>Bacteria</taxon>
        <taxon>Bacillati</taxon>
        <taxon>Actinomycetota</taxon>
        <taxon>Actinomycetes</taxon>
        <taxon>Kitasatosporales</taxon>
        <taxon>Streptomycetaceae</taxon>
        <taxon>Streptomyces</taxon>
    </lineage>
</organism>
<accession>A0A918X515</accession>
<dbReference type="EMBL" id="BMVC01000018">
    <property type="protein sequence ID" value="GHD12390.1"/>
    <property type="molecule type" value="Genomic_DNA"/>
</dbReference>
<feature type="transmembrane region" description="Helical" evidence="9">
    <location>
        <begin position="109"/>
        <end position="127"/>
    </location>
</feature>
<evidence type="ECO:0000313" key="11">
    <source>
        <dbReference type="EMBL" id="GHD12390.1"/>
    </source>
</evidence>
<keyword evidence="5" id="KW-0547">Nucleotide-binding</keyword>
<dbReference type="PANTHER" id="PTHR24421">
    <property type="entry name" value="NITRATE/NITRITE SENSOR PROTEIN NARX-RELATED"/>
    <property type="match status" value="1"/>
</dbReference>
<dbReference type="GO" id="GO:0000155">
    <property type="term" value="F:phosphorelay sensor kinase activity"/>
    <property type="evidence" value="ECO:0007669"/>
    <property type="project" value="InterPro"/>
</dbReference>
<evidence type="ECO:0000259" key="10">
    <source>
        <dbReference type="Pfam" id="PF07730"/>
    </source>
</evidence>
<dbReference type="GO" id="GO:0046983">
    <property type="term" value="F:protein dimerization activity"/>
    <property type="evidence" value="ECO:0007669"/>
    <property type="project" value="InterPro"/>
</dbReference>
<dbReference type="CDD" id="cd16917">
    <property type="entry name" value="HATPase_UhpB-NarQ-NarX-like"/>
    <property type="match status" value="1"/>
</dbReference>
<dbReference type="GO" id="GO:0016020">
    <property type="term" value="C:membrane"/>
    <property type="evidence" value="ECO:0007669"/>
    <property type="project" value="InterPro"/>
</dbReference>
<dbReference type="InterPro" id="IPR036890">
    <property type="entry name" value="HATPase_C_sf"/>
</dbReference>
<dbReference type="InterPro" id="IPR050482">
    <property type="entry name" value="Sensor_HK_TwoCompSys"/>
</dbReference>
<name>A0A918X515_9ACTN</name>
<comment type="caution">
    <text evidence="11">The sequence shown here is derived from an EMBL/GenBank/DDBJ whole genome shotgun (WGS) entry which is preliminary data.</text>
</comment>
<reference evidence="11" key="1">
    <citation type="journal article" date="2014" name="Int. J. Syst. Evol. Microbiol.">
        <title>Complete genome sequence of Corynebacterium casei LMG S-19264T (=DSM 44701T), isolated from a smear-ripened cheese.</title>
        <authorList>
            <consortium name="US DOE Joint Genome Institute (JGI-PGF)"/>
            <person name="Walter F."/>
            <person name="Albersmeier A."/>
            <person name="Kalinowski J."/>
            <person name="Ruckert C."/>
        </authorList>
    </citation>
    <scope>NUCLEOTIDE SEQUENCE</scope>
    <source>
        <strain evidence="11">JCM 4637</strain>
    </source>
</reference>
<evidence type="ECO:0000256" key="1">
    <source>
        <dbReference type="ARBA" id="ARBA00000085"/>
    </source>
</evidence>
<evidence type="ECO:0000256" key="6">
    <source>
        <dbReference type="ARBA" id="ARBA00022777"/>
    </source>
</evidence>
<evidence type="ECO:0000256" key="9">
    <source>
        <dbReference type="SAM" id="Phobius"/>
    </source>
</evidence>
<dbReference type="SUPFAM" id="SSF55874">
    <property type="entry name" value="ATPase domain of HSP90 chaperone/DNA topoisomerase II/histidine kinase"/>
    <property type="match status" value="1"/>
</dbReference>
<reference evidence="11" key="2">
    <citation type="submission" date="2020-09" db="EMBL/GenBank/DDBJ databases">
        <authorList>
            <person name="Sun Q."/>
            <person name="Ohkuma M."/>
        </authorList>
    </citation>
    <scope>NUCLEOTIDE SEQUENCE</scope>
    <source>
        <strain evidence="11">JCM 4637</strain>
    </source>
</reference>
<evidence type="ECO:0000256" key="2">
    <source>
        <dbReference type="ARBA" id="ARBA00012438"/>
    </source>
</evidence>
<evidence type="ECO:0000256" key="7">
    <source>
        <dbReference type="ARBA" id="ARBA00022840"/>
    </source>
</evidence>
<dbReference type="InterPro" id="IPR011712">
    <property type="entry name" value="Sig_transdc_His_kin_sub3_dim/P"/>
</dbReference>
<keyword evidence="9" id="KW-1133">Transmembrane helix</keyword>
<keyword evidence="6 11" id="KW-0418">Kinase</keyword>
<feature type="domain" description="Signal transduction histidine kinase subgroup 3 dimerisation and phosphoacceptor" evidence="10">
    <location>
        <begin position="186"/>
        <end position="249"/>
    </location>
</feature>
<dbReference type="Gene3D" id="3.30.565.10">
    <property type="entry name" value="Histidine kinase-like ATPase, C-terminal domain"/>
    <property type="match status" value="1"/>
</dbReference>
<dbReference type="PANTHER" id="PTHR24421:SF10">
    <property type="entry name" value="NITRATE_NITRITE SENSOR PROTEIN NARQ"/>
    <property type="match status" value="1"/>
</dbReference>
<keyword evidence="8" id="KW-0902">Two-component regulatory system</keyword>
<evidence type="ECO:0000313" key="12">
    <source>
        <dbReference type="Proteomes" id="UP000638353"/>
    </source>
</evidence>
<feature type="transmembrane region" description="Helical" evidence="9">
    <location>
        <begin position="12"/>
        <end position="30"/>
    </location>
</feature>
<feature type="transmembrane region" description="Helical" evidence="9">
    <location>
        <begin position="134"/>
        <end position="152"/>
    </location>
</feature>
<keyword evidence="9" id="KW-0472">Membrane</keyword>
<dbReference type="AlphaFoldDB" id="A0A918X515"/>
<keyword evidence="4" id="KW-0808">Transferase</keyword>
<keyword evidence="7" id="KW-0067">ATP-binding</keyword>
<dbReference type="Pfam" id="PF07730">
    <property type="entry name" value="HisKA_3"/>
    <property type="match status" value="1"/>
</dbReference>
<sequence length="401" mass="42464">MLPVLPRPHRDDVLISAGGLVTGLVLWNVGLFTNVPTGQDPGALPLLPLVVMAGAELLRRIAQPWVLVVATATAVADQYIGSLIITLLMFTDLVYASVVYGSSRTVRQVIPASILVTVGLTAWAVFAVPKPDSLLVGVVAALVCVAPAWTGLTIRQHRTTATVERLRAEQARLQSATDRQHAVEAERTMMARELHDLVANHLSAIAIHSTAAQSLNDATASMEALRVIRITSLQALAEMRRMIMLLRSGDTKNEVAAAPTLAALDTLVARARLGSAASGFEFIVDDARSTKEDLPAPVELAAYRIVQESLTNAMKHGCAGAVTISLNLPAGGPLVVEVTNTYLAQRGARIPGSRAGLVGMRERVDLLGGEFEAGPLAEPGSAPPSMWRVRATLPVGTEKST</sequence>
<gene>
    <name evidence="11" type="ORF">GCM10010334_69300</name>
</gene>
<keyword evidence="3" id="KW-0597">Phosphoprotein</keyword>
<keyword evidence="9" id="KW-0812">Transmembrane</keyword>
<proteinExistence type="predicted"/>
<evidence type="ECO:0000256" key="4">
    <source>
        <dbReference type="ARBA" id="ARBA00022679"/>
    </source>
</evidence>
<dbReference type="EC" id="2.7.13.3" evidence="2"/>
<comment type="catalytic activity">
    <reaction evidence="1">
        <text>ATP + protein L-histidine = ADP + protein N-phospho-L-histidine.</text>
        <dbReference type="EC" id="2.7.13.3"/>
    </reaction>
</comment>
<evidence type="ECO:0000256" key="5">
    <source>
        <dbReference type="ARBA" id="ARBA00022741"/>
    </source>
</evidence>